<dbReference type="Gene3D" id="1.10.287.770">
    <property type="entry name" value="YojJ-like"/>
    <property type="match status" value="1"/>
</dbReference>
<dbReference type="VEuPathDB" id="VectorBase:HLOH_049172"/>
<name>A0A9J6H6I9_HAELO</name>
<keyword evidence="1" id="KW-1133">Transmembrane helix</keyword>
<feature type="transmembrane region" description="Helical" evidence="1">
    <location>
        <begin position="164"/>
        <end position="188"/>
    </location>
</feature>
<protein>
    <submittedName>
        <fullName evidence="2">Uncharacterized protein</fullName>
    </submittedName>
</protein>
<comment type="caution">
    <text evidence="2">The sequence shown here is derived from an EMBL/GenBank/DDBJ whole genome shotgun (WGS) entry which is preliminary data.</text>
</comment>
<gene>
    <name evidence="2" type="ORF">HPB48_024306</name>
</gene>
<evidence type="ECO:0000313" key="3">
    <source>
        <dbReference type="Proteomes" id="UP000821853"/>
    </source>
</evidence>
<keyword evidence="1" id="KW-0812">Transmembrane</keyword>
<evidence type="ECO:0000313" key="2">
    <source>
        <dbReference type="EMBL" id="KAH9383235.1"/>
    </source>
</evidence>
<dbReference type="AlphaFoldDB" id="A0A9J6H6I9"/>
<proteinExistence type="predicted"/>
<organism evidence="2 3">
    <name type="scientific">Haemaphysalis longicornis</name>
    <name type="common">Bush tick</name>
    <dbReference type="NCBI Taxonomy" id="44386"/>
    <lineage>
        <taxon>Eukaryota</taxon>
        <taxon>Metazoa</taxon>
        <taxon>Ecdysozoa</taxon>
        <taxon>Arthropoda</taxon>
        <taxon>Chelicerata</taxon>
        <taxon>Arachnida</taxon>
        <taxon>Acari</taxon>
        <taxon>Parasitiformes</taxon>
        <taxon>Ixodida</taxon>
        <taxon>Ixodoidea</taxon>
        <taxon>Ixodidae</taxon>
        <taxon>Haemaphysalinae</taxon>
        <taxon>Haemaphysalis</taxon>
    </lineage>
</organism>
<keyword evidence="3" id="KW-1185">Reference proteome</keyword>
<reference evidence="2 3" key="1">
    <citation type="journal article" date="2020" name="Cell">
        <title>Large-Scale Comparative Analyses of Tick Genomes Elucidate Their Genetic Diversity and Vector Capacities.</title>
        <authorList>
            <consortium name="Tick Genome and Microbiome Consortium (TIGMIC)"/>
            <person name="Jia N."/>
            <person name="Wang J."/>
            <person name="Shi W."/>
            <person name="Du L."/>
            <person name="Sun Y."/>
            <person name="Zhan W."/>
            <person name="Jiang J.F."/>
            <person name="Wang Q."/>
            <person name="Zhang B."/>
            <person name="Ji P."/>
            <person name="Bell-Sakyi L."/>
            <person name="Cui X.M."/>
            <person name="Yuan T.T."/>
            <person name="Jiang B.G."/>
            <person name="Yang W.F."/>
            <person name="Lam T.T."/>
            <person name="Chang Q.C."/>
            <person name="Ding S.J."/>
            <person name="Wang X.J."/>
            <person name="Zhu J.G."/>
            <person name="Ruan X.D."/>
            <person name="Zhao L."/>
            <person name="Wei J.T."/>
            <person name="Ye R.Z."/>
            <person name="Que T.C."/>
            <person name="Du C.H."/>
            <person name="Zhou Y.H."/>
            <person name="Cheng J.X."/>
            <person name="Dai P.F."/>
            <person name="Guo W.B."/>
            <person name="Han X.H."/>
            <person name="Huang E.J."/>
            <person name="Li L.F."/>
            <person name="Wei W."/>
            <person name="Gao Y.C."/>
            <person name="Liu J.Z."/>
            <person name="Shao H.Z."/>
            <person name="Wang X."/>
            <person name="Wang C.C."/>
            <person name="Yang T.C."/>
            <person name="Huo Q.B."/>
            <person name="Li W."/>
            <person name="Chen H.Y."/>
            <person name="Chen S.E."/>
            <person name="Zhou L.G."/>
            <person name="Ni X.B."/>
            <person name="Tian J.H."/>
            <person name="Sheng Y."/>
            <person name="Liu T."/>
            <person name="Pan Y.S."/>
            <person name="Xia L.Y."/>
            <person name="Li J."/>
            <person name="Zhao F."/>
            <person name="Cao W.C."/>
        </authorList>
    </citation>
    <scope>NUCLEOTIDE SEQUENCE [LARGE SCALE GENOMIC DNA]</scope>
    <source>
        <strain evidence="2">HaeL-2018</strain>
    </source>
</reference>
<dbReference type="OMA" id="MNITRSM"/>
<sequence length="275" mass="30969">MDPYELNLGLHHVDTSSAGQKHALNLQPSGYYTVTFQQICLEECQMNITRSMCECIDQRYAFRNRVNDSGCTAKEMETCVLPRSRPVALVECEKLCGIPLRGDNLRHHAVLLQVLRTHGGRRVSQDPSFFAQNRISYVLSWSLFPKSVYFLKLKLLMTSRNVEVVHFIPALTLTQLLGVVGGYMGFWMELSTLKVLWRFVMAMQGCLTRGKSRLGQRPLALASVRFALWLVLVVVAGACGLVCLASSVYDVRSFLQYRTTVLFEQQPLSGSPSPQ</sequence>
<evidence type="ECO:0000256" key="1">
    <source>
        <dbReference type="SAM" id="Phobius"/>
    </source>
</evidence>
<dbReference type="EMBL" id="JABSTR010001028">
    <property type="protein sequence ID" value="KAH9383235.1"/>
    <property type="molecule type" value="Genomic_DNA"/>
</dbReference>
<keyword evidence="1" id="KW-0472">Membrane</keyword>
<dbReference type="Proteomes" id="UP000821853">
    <property type="component" value="Unassembled WGS sequence"/>
</dbReference>
<feature type="transmembrane region" description="Helical" evidence="1">
    <location>
        <begin position="226"/>
        <end position="249"/>
    </location>
</feature>
<accession>A0A9J6H6I9</accession>
<dbReference type="OrthoDB" id="6479303at2759"/>